<dbReference type="OrthoDB" id="8382820at2"/>
<protein>
    <submittedName>
        <fullName evidence="1">Uncharacterized protein</fullName>
    </submittedName>
</protein>
<name>A0A2P7S2G4_9HYPH</name>
<gene>
    <name evidence="1" type="ORF">C7I85_23935</name>
</gene>
<dbReference type="RefSeq" id="WP_106726534.1">
    <property type="nucleotide sequence ID" value="NZ_PXYL01000017.1"/>
</dbReference>
<dbReference type="EMBL" id="PXYL01000017">
    <property type="protein sequence ID" value="PSJ56616.1"/>
    <property type="molecule type" value="Genomic_DNA"/>
</dbReference>
<evidence type="ECO:0000313" key="1">
    <source>
        <dbReference type="EMBL" id="PSJ56616.1"/>
    </source>
</evidence>
<reference evidence="1 2" key="1">
    <citation type="submission" date="2018-03" db="EMBL/GenBank/DDBJ databases">
        <title>The draft genome of Mesorhizobium soli JCM 19897.</title>
        <authorList>
            <person name="Li L."/>
            <person name="Liu L."/>
            <person name="Liang L."/>
            <person name="Wang T."/>
            <person name="Zhang X."/>
        </authorList>
    </citation>
    <scope>NUCLEOTIDE SEQUENCE [LARGE SCALE GENOMIC DNA]</scope>
    <source>
        <strain evidence="1 2">JCM 19897</strain>
    </source>
</reference>
<evidence type="ECO:0000313" key="2">
    <source>
        <dbReference type="Proteomes" id="UP000240653"/>
    </source>
</evidence>
<organism evidence="1 2">
    <name type="scientific">Pseudaminobacter soli</name>
    <name type="common">ex Li et al. 2025</name>
    <dbReference type="NCBI Taxonomy" id="1295366"/>
    <lineage>
        <taxon>Bacteria</taxon>
        <taxon>Pseudomonadati</taxon>
        <taxon>Pseudomonadota</taxon>
        <taxon>Alphaproteobacteria</taxon>
        <taxon>Hyphomicrobiales</taxon>
        <taxon>Phyllobacteriaceae</taxon>
        <taxon>Pseudaminobacter</taxon>
    </lineage>
</organism>
<dbReference type="AlphaFoldDB" id="A0A2P7S2G4"/>
<keyword evidence="2" id="KW-1185">Reference proteome</keyword>
<dbReference type="Proteomes" id="UP000240653">
    <property type="component" value="Unassembled WGS sequence"/>
</dbReference>
<proteinExistence type="predicted"/>
<comment type="caution">
    <text evidence="1">The sequence shown here is derived from an EMBL/GenBank/DDBJ whole genome shotgun (WGS) entry which is preliminary data.</text>
</comment>
<accession>A0A2P7S2G4</accession>
<sequence length="64" mass="7195">MDSISRYHITVTEDGLWNVLDSSTGGPVELNLDGNFVLLYRLPEGDAKALSKWLNGLDRTYNPR</sequence>